<dbReference type="GO" id="GO:0003676">
    <property type="term" value="F:nucleic acid binding"/>
    <property type="evidence" value="ECO:0007669"/>
    <property type="project" value="InterPro"/>
</dbReference>
<evidence type="ECO:0000313" key="2">
    <source>
        <dbReference type="EMBL" id="VDI37943.1"/>
    </source>
</evidence>
<dbReference type="Gene3D" id="3.30.420.10">
    <property type="entry name" value="Ribonuclease H-like superfamily/Ribonuclease H"/>
    <property type="match status" value="1"/>
</dbReference>
<organism evidence="2 3">
    <name type="scientific">Mytilus galloprovincialis</name>
    <name type="common">Mediterranean mussel</name>
    <dbReference type="NCBI Taxonomy" id="29158"/>
    <lineage>
        <taxon>Eukaryota</taxon>
        <taxon>Metazoa</taxon>
        <taxon>Spiralia</taxon>
        <taxon>Lophotrochozoa</taxon>
        <taxon>Mollusca</taxon>
        <taxon>Bivalvia</taxon>
        <taxon>Autobranchia</taxon>
        <taxon>Pteriomorphia</taxon>
        <taxon>Mytilida</taxon>
        <taxon>Mytiloidea</taxon>
        <taxon>Mytilidae</taxon>
        <taxon>Mytilinae</taxon>
        <taxon>Mytilus</taxon>
    </lineage>
</organism>
<dbReference type="Proteomes" id="UP000596742">
    <property type="component" value="Unassembled WGS sequence"/>
</dbReference>
<feature type="region of interest" description="Disordered" evidence="1">
    <location>
        <begin position="169"/>
        <end position="198"/>
    </location>
</feature>
<protein>
    <submittedName>
        <fullName evidence="2">Uncharacterized protein</fullName>
    </submittedName>
</protein>
<keyword evidence="3" id="KW-1185">Reference proteome</keyword>
<gene>
    <name evidence="2" type="ORF">MGAL_10B000727</name>
</gene>
<sequence length="198" mass="22806">MKYVEEINANNLAPCGSTKDNESFNNMIAHKAPQNRYVCASESSESRVLCAAAKKNLKLYYIAQVNEERVCHPNIPSQKLILLGHNCRRLLRMPRLMNTLQQYQLAASFSEKVSGFIDTLPLFRAKFPDLKSHTQEQLAQHLEDVRKYPLDKSLYPPQMYLPDTVYTQTESDRQNQETDDIIDHPNDIYLPLTSDQTD</sequence>
<proteinExistence type="predicted"/>
<accession>A0A8B6EPF7</accession>
<dbReference type="OrthoDB" id="6111854at2759"/>
<evidence type="ECO:0000256" key="1">
    <source>
        <dbReference type="SAM" id="MobiDB-lite"/>
    </source>
</evidence>
<dbReference type="InterPro" id="IPR036397">
    <property type="entry name" value="RNaseH_sf"/>
</dbReference>
<reference evidence="2" key="1">
    <citation type="submission" date="2018-11" db="EMBL/GenBank/DDBJ databases">
        <authorList>
            <person name="Alioto T."/>
            <person name="Alioto T."/>
        </authorList>
    </citation>
    <scope>NUCLEOTIDE SEQUENCE</scope>
</reference>
<feature type="compositionally biased region" description="Basic and acidic residues" evidence="1">
    <location>
        <begin position="170"/>
        <end position="186"/>
    </location>
</feature>
<evidence type="ECO:0000313" key="3">
    <source>
        <dbReference type="Proteomes" id="UP000596742"/>
    </source>
</evidence>
<dbReference type="AlphaFoldDB" id="A0A8B6EPF7"/>
<name>A0A8B6EPF7_MYTGA</name>
<dbReference type="EMBL" id="UYJE01005522">
    <property type="protein sequence ID" value="VDI37943.1"/>
    <property type="molecule type" value="Genomic_DNA"/>
</dbReference>
<comment type="caution">
    <text evidence="2">The sequence shown here is derived from an EMBL/GenBank/DDBJ whole genome shotgun (WGS) entry which is preliminary data.</text>
</comment>